<dbReference type="InterPro" id="IPR052897">
    <property type="entry name" value="Sec-Metab_Biosynth_Hydrolase"/>
</dbReference>
<dbReference type="PANTHER" id="PTHR37017:SF11">
    <property type="entry name" value="ESTERASE_LIPASE_THIOESTERASE DOMAIN-CONTAINING PROTEIN"/>
    <property type="match status" value="1"/>
</dbReference>
<dbReference type="EMBL" id="BAAAZG010000016">
    <property type="protein sequence ID" value="GAA4070479.1"/>
    <property type="molecule type" value="Genomic_DNA"/>
</dbReference>
<organism evidence="2 3">
    <name type="scientific">Actinomadura miaoliensis</name>
    <dbReference type="NCBI Taxonomy" id="430685"/>
    <lineage>
        <taxon>Bacteria</taxon>
        <taxon>Bacillati</taxon>
        <taxon>Actinomycetota</taxon>
        <taxon>Actinomycetes</taxon>
        <taxon>Streptosporangiales</taxon>
        <taxon>Thermomonosporaceae</taxon>
        <taxon>Actinomadura</taxon>
    </lineage>
</organism>
<sequence length="249" mass="26936">MATFVLVPGYWLGAWAWEEVARDLRAAGHEAITVTLTGLAERADEATPEVDLDTHVNDVLTVLDGRRDVVLVAHSGATMPVTGAADRAPERLARVVYVDSAPLPSGWAQQDFNEPEQQAAIEKQVADEGDGWRIPVPAFDPAEDPQSLEGLSEEHLARMRRRATPQPFRTAAQPLVRPATVPPTPKALIACTFPLDTVRHLVAAGNPAFAMLAGPEWTFHSLPTGHWPMFSRPADLAALLNELRPSAAA</sequence>
<evidence type="ECO:0000259" key="1">
    <source>
        <dbReference type="Pfam" id="PF12697"/>
    </source>
</evidence>
<dbReference type="PANTHER" id="PTHR37017">
    <property type="entry name" value="AB HYDROLASE-1 DOMAIN-CONTAINING PROTEIN-RELATED"/>
    <property type="match status" value="1"/>
</dbReference>
<dbReference type="RefSeq" id="WP_344946155.1">
    <property type="nucleotide sequence ID" value="NZ_BAAAZG010000016.1"/>
</dbReference>
<accession>A0ABP7VMQ7</accession>
<dbReference type="InterPro" id="IPR000073">
    <property type="entry name" value="AB_hydrolase_1"/>
</dbReference>
<gene>
    <name evidence="2" type="ORF">GCM10022214_27590</name>
</gene>
<dbReference type="Gene3D" id="3.40.50.1820">
    <property type="entry name" value="alpha/beta hydrolase"/>
    <property type="match status" value="1"/>
</dbReference>
<reference evidence="3" key="1">
    <citation type="journal article" date="2019" name="Int. J. Syst. Evol. Microbiol.">
        <title>The Global Catalogue of Microorganisms (GCM) 10K type strain sequencing project: providing services to taxonomists for standard genome sequencing and annotation.</title>
        <authorList>
            <consortium name="The Broad Institute Genomics Platform"/>
            <consortium name="The Broad Institute Genome Sequencing Center for Infectious Disease"/>
            <person name="Wu L."/>
            <person name="Ma J."/>
        </authorList>
    </citation>
    <scope>NUCLEOTIDE SEQUENCE [LARGE SCALE GENOMIC DNA]</scope>
    <source>
        <strain evidence="3">JCM 16702</strain>
    </source>
</reference>
<dbReference type="InterPro" id="IPR029058">
    <property type="entry name" value="AB_hydrolase_fold"/>
</dbReference>
<evidence type="ECO:0000313" key="2">
    <source>
        <dbReference type="EMBL" id="GAA4070479.1"/>
    </source>
</evidence>
<proteinExistence type="predicted"/>
<evidence type="ECO:0000313" key="3">
    <source>
        <dbReference type="Proteomes" id="UP001500683"/>
    </source>
</evidence>
<keyword evidence="3" id="KW-1185">Reference proteome</keyword>
<dbReference type="Proteomes" id="UP001500683">
    <property type="component" value="Unassembled WGS sequence"/>
</dbReference>
<feature type="domain" description="AB hydrolase-1" evidence="1">
    <location>
        <begin position="4"/>
        <end position="238"/>
    </location>
</feature>
<name>A0ABP7VMQ7_9ACTN</name>
<comment type="caution">
    <text evidence="2">The sequence shown here is derived from an EMBL/GenBank/DDBJ whole genome shotgun (WGS) entry which is preliminary data.</text>
</comment>
<dbReference type="Pfam" id="PF12697">
    <property type="entry name" value="Abhydrolase_6"/>
    <property type="match status" value="1"/>
</dbReference>
<dbReference type="SUPFAM" id="SSF53474">
    <property type="entry name" value="alpha/beta-Hydrolases"/>
    <property type="match status" value="1"/>
</dbReference>
<protein>
    <recommendedName>
        <fullName evidence="1">AB hydrolase-1 domain-containing protein</fullName>
    </recommendedName>
</protein>